<sequence length="433" mass="49417">MSDEKLPVIFEKSEDMIMKLTNLIAVPREVLPSKDKIDSVLQQLPSLLNNIRHDLCDEKIAKMCIAVGVGLFDSAINYVWNQTIIEIRKRVNTFGLDIVKQLKNKEYTEQDIDGLQDSQLLDLAHALNLVDDEGYYFLNQCRDIRNNFSAAHPSIGEVDNYELVSYINRCIKYSLSTANQTVGVDLKLLISTLGASIYTEEQLEYWSQKIKQTHPAQKEAIIIMLHGVYCDPSKQNNDRANALNLSIKCSSDFNSRIISGIINQYEEYLSKNDDKKKRASEEYMIKVGLTGALDNAKRHAIISRLCLQMMTIHQGMNNFYNEPPFAEYLLLVSSQSEIPDTVKNEFVETVVSCAVGNEYGVSHAAIPFYDKIIQNFSPLEMAIMLRIPDGKSYTSYKVTKYPLCIKQYKKKILLLNKTIIPAELQPLYQKRLR</sequence>
<name>M2BTL2_TREDN</name>
<dbReference type="EMBL" id="AGDW01000011">
    <property type="protein sequence ID" value="EMB32610.1"/>
    <property type="molecule type" value="Genomic_DNA"/>
</dbReference>
<comment type="caution">
    <text evidence="1">The sequence shown here is derived from an EMBL/GenBank/DDBJ whole genome shotgun (WGS) entry which is preliminary data.</text>
</comment>
<reference evidence="1" key="1">
    <citation type="submission" date="2012-01" db="EMBL/GenBank/DDBJ databases">
        <title>The Genome Sequence of Treponema denticola H1-T.</title>
        <authorList>
            <consortium name="The Broad Institute Genome Sequencing Platform"/>
            <person name="Earl A."/>
            <person name="Ward D."/>
            <person name="Feldgarden M."/>
            <person name="Gevers D."/>
            <person name="Blanton J.M."/>
            <person name="Fenno C.J."/>
            <person name="Baranova O.V."/>
            <person name="Mathney J."/>
            <person name="Dewhirst F.E."/>
            <person name="Izard J."/>
            <person name="Young S.K."/>
            <person name="Zeng Q."/>
            <person name="Gargeya S."/>
            <person name="Fitzgerald M."/>
            <person name="Haas B."/>
            <person name="Abouelleil A."/>
            <person name="Alvarado L."/>
            <person name="Arachchi H.M."/>
            <person name="Berlin A."/>
            <person name="Chapman S.B."/>
            <person name="Gearin G."/>
            <person name="Goldberg J."/>
            <person name="Griggs A."/>
            <person name="Gujja S."/>
            <person name="Hansen M."/>
            <person name="Heiman D."/>
            <person name="Howarth C."/>
            <person name="Larimer J."/>
            <person name="Lui A."/>
            <person name="MacDonald P.J.P."/>
            <person name="McCowen C."/>
            <person name="Montmayeur A."/>
            <person name="Murphy C."/>
            <person name="Neiman D."/>
            <person name="Pearson M."/>
            <person name="Priest M."/>
            <person name="Roberts A."/>
            <person name="Saif S."/>
            <person name="Shea T."/>
            <person name="Sisk P."/>
            <person name="Stolte C."/>
            <person name="Sykes S."/>
            <person name="Wortman J."/>
            <person name="Nusbaum C."/>
            <person name="Birren B."/>
        </authorList>
    </citation>
    <scope>NUCLEOTIDE SEQUENCE [LARGE SCALE GENOMIC DNA]</scope>
    <source>
        <strain evidence="1">H1-T</strain>
    </source>
</reference>
<dbReference type="HOGENOM" id="CLU_045530_0_0_12"/>
<dbReference type="Proteomes" id="UP000011708">
    <property type="component" value="Chromosome"/>
</dbReference>
<organism evidence="1">
    <name type="scientific">Treponema denticola H1-T</name>
    <dbReference type="NCBI Taxonomy" id="999431"/>
    <lineage>
        <taxon>Bacteria</taxon>
        <taxon>Pseudomonadati</taxon>
        <taxon>Spirochaetota</taxon>
        <taxon>Spirochaetia</taxon>
        <taxon>Spirochaetales</taxon>
        <taxon>Treponemataceae</taxon>
        <taxon>Treponema</taxon>
    </lineage>
</organism>
<protein>
    <submittedName>
        <fullName evidence="1">Uncharacterized protein</fullName>
    </submittedName>
</protein>
<dbReference type="AlphaFoldDB" id="M2BTL2"/>
<gene>
    <name evidence="1" type="ORF">HMPREF9725_00639</name>
</gene>
<dbReference type="RefSeq" id="WP_002687590.1">
    <property type="nucleotide sequence ID" value="NZ_CM001794.1"/>
</dbReference>
<accession>M2BTL2</accession>
<proteinExistence type="predicted"/>
<evidence type="ECO:0000313" key="1">
    <source>
        <dbReference type="EMBL" id="EMB32610.1"/>
    </source>
</evidence>
<dbReference type="PATRIC" id="fig|999431.4.peg.662"/>